<dbReference type="PANTHER" id="PTHR47619:SF1">
    <property type="entry name" value="EXODEOXYRIBONUCLEASE WALJ"/>
    <property type="match status" value="1"/>
</dbReference>
<protein>
    <submittedName>
        <fullName evidence="2">Phosphoribosyl 1,2-cyclic phosphodiesterase</fullName>
    </submittedName>
</protein>
<name>A0A388T6N7_9BACT</name>
<dbReference type="SUPFAM" id="SSF56281">
    <property type="entry name" value="Metallo-hydrolase/oxidoreductase"/>
    <property type="match status" value="1"/>
</dbReference>
<feature type="domain" description="Metallo-beta-lactamase" evidence="1">
    <location>
        <begin position="10"/>
        <end position="168"/>
    </location>
</feature>
<comment type="caution">
    <text evidence="2">The sequence shown here is derived from an EMBL/GenBank/DDBJ whole genome shotgun (WGS) entry which is preliminary data.</text>
</comment>
<dbReference type="AlphaFoldDB" id="A0A388T6N7"/>
<dbReference type="InterPro" id="IPR036866">
    <property type="entry name" value="RibonucZ/Hydroxyglut_hydro"/>
</dbReference>
<evidence type="ECO:0000313" key="2">
    <source>
        <dbReference type="EMBL" id="GBR72363.1"/>
    </source>
</evidence>
<dbReference type="InterPro" id="IPR052533">
    <property type="entry name" value="WalJ/YycJ-like"/>
</dbReference>
<dbReference type="Proteomes" id="UP000276170">
    <property type="component" value="Unassembled WGS sequence"/>
</dbReference>
<organism evidence="2 3">
    <name type="scientific">Candidatus Termititenax spirochaetophilus</name>
    <dbReference type="NCBI Taxonomy" id="2218522"/>
    <lineage>
        <taxon>Bacteria</taxon>
        <taxon>Bacillati</taxon>
        <taxon>Candidatus Margulisiibacteriota</taxon>
        <taxon>Candidatus Termititenacia</taxon>
        <taxon>Candidatus Termititenacales</taxon>
        <taxon>Candidatus Termititenacaceae</taxon>
        <taxon>Candidatus Termititenax</taxon>
    </lineage>
</organism>
<keyword evidence="3" id="KW-1185">Reference proteome</keyword>
<evidence type="ECO:0000313" key="3">
    <source>
        <dbReference type="Proteomes" id="UP000276170"/>
    </source>
</evidence>
<dbReference type="Gene3D" id="3.60.15.10">
    <property type="entry name" value="Ribonuclease Z/Hydroxyacylglutathione hydrolase-like"/>
    <property type="match status" value="1"/>
</dbReference>
<sequence length="222" mass="25446">EEGLWAQEIDPARIGRLLITHAHGDHIRSAGKFARKYGTPVYLTRAAYKTGRREGFDLPEERLNFLREKETFGGIKLKIFHLPHDESGNIGFLFQRQNFRAAYFTDLGMMPERIFRDIHDCDFLFLEANHIVEYEKASRRPAHVIARNIGDFGHLSNEQAAYIVERVVKKEGKTKAIMLAHISRDCNHHAFVEKTIKSALHEVAGIKVLLAPEGRCSERVKI</sequence>
<dbReference type="InterPro" id="IPR001279">
    <property type="entry name" value="Metallo-B-lactamas"/>
</dbReference>
<dbReference type="Pfam" id="PF12706">
    <property type="entry name" value="Lactamase_B_2"/>
    <property type="match status" value="1"/>
</dbReference>
<proteinExistence type="predicted"/>
<dbReference type="EMBL" id="BGZM01000008">
    <property type="protein sequence ID" value="GBR72363.1"/>
    <property type="molecule type" value="Genomic_DNA"/>
</dbReference>
<evidence type="ECO:0000259" key="1">
    <source>
        <dbReference type="Pfam" id="PF12706"/>
    </source>
</evidence>
<reference evidence="2 3" key="1">
    <citation type="journal article" date="2019" name="ISME J.">
        <title>Genome analyses of uncultured TG2/ZB3 bacteria in 'Margulisbacteria' specifically attached to ectosymbiotic spirochetes of protists in the termite gut.</title>
        <authorList>
            <person name="Utami Y.D."/>
            <person name="Kuwahara H."/>
            <person name="Igai K."/>
            <person name="Murakami T."/>
            <person name="Sugaya K."/>
            <person name="Morikawa T."/>
            <person name="Nagura Y."/>
            <person name="Yuki M."/>
            <person name="Deevong P."/>
            <person name="Inoue T."/>
            <person name="Kihara K."/>
            <person name="Lo N."/>
            <person name="Yamada A."/>
            <person name="Ohkuma M."/>
            <person name="Hongoh Y."/>
        </authorList>
    </citation>
    <scope>NUCLEOTIDE SEQUENCE [LARGE SCALE GENOMIC DNA]</scope>
    <source>
        <strain evidence="2">HsPyr-01</strain>
    </source>
</reference>
<gene>
    <name evidence="2" type="primary">phnP</name>
    <name evidence="2" type="ORF">HP1_078</name>
</gene>
<feature type="non-terminal residue" evidence="2">
    <location>
        <position position="1"/>
    </location>
</feature>
<accession>A0A388T6N7</accession>
<dbReference type="PANTHER" id="PTHR47619">
    <property type="entry name" value="METALLO-HYDROLASE YYCJ-RELATED"/>
    <property type="match status" value="1"/>
</dbReference>